<dbReference type="Gene3D" id="3.40.50.1820">
    <property type="entry name" value="alpha/beta hydrolase"/>
    <property type="match status" value="1"/>
</dbReference>
<keyword evidence="2" id="KW-0378">Hydrolase</keyword>
<dbReference type="PANTHER" id="PTHR12277">
    <property type="entry name" value="ALPHA/BETA HYDROLASE DOMAIN-CONTAINING PROTEIN"/>
    <property type="match status" value="1"/>
</dbReference>
<name>A0A7C5AMP4_9BACT</name>
<dbReference type="Pfam" id="PF00561">
    <property type="entry name" value="Abhydrolase_1"/>
    <property type="match status" value="1"/>
</dbReference>
<dbReference type="SUPFAM" id="SSF53474">
    <property type="entry name" value="alpha/beta-Hydrolases"/>
    <property type="match status" value="1"/>
</dbReference>
<protein>
    <submittedName>
        <fullName evidence="2">Alpha/beta hydrolase</fullName>
    </submittedName>
</protein>
<gene>
    <name evidence="2" type="ORF">ENW48_10105</name>
</gene>
<reference evidence="2" key="1">
    <citation type="journal article" date="2020" name="mSystems">
        <title>Genome- and Community-Level Interaction Insights into Carbon Utilization and Element Cycling Functions of Hydrothermarchaeota in Hydrothermal Sediment.</title>
        <authorList>
            <person name="Zhou Z."/>
            <person name="Liu Y."/>
            <person name="Xu W."/>
            <person name="Pan J."/>
            <person name="Luo Z.H."/>
            <person name="Li M."/>
        </authorList>
    </citation>
    <scope>NUCLEOTIDE SEQUENCE [LARGE SCALE GENOMIC DNA]</scope>
    <source>
        <strain evidence="2">SpSt-853</strain>
    </source>
</reference>
<feature type="domain" description="AB hydrolase-1" evidence="1">
    <location>
        <begin position="53"/>
        <end position="180"/>
    </location>
</feature>
<dbReference type="EMBL" id="DTKJ01000070">
    <property type="protein sequence ID" value="HGZ12550.1"/>
    <property type="molecule type" value="Genomic_DNA"/>
</dbReference>
<comment type="caution">
    <text evidence="2">The sequence shown here is derived from an EMBL/GenBank/DDBJ whole genome shotgun (WGS) entry which is preliminary data.</text>
</comment>
<dbReference type="AlphaFoldDB" id="A0A7C5AMP4"/>
<organism evidence="2">
    <name type="scientific">Desulfobacca acetoxidans</name>
    <dbReference type="NCBI Taxonomy" id="60893"/>
    <lineage>
        <taxon>Bacteria</taxon>
        <taxon>Pseudomonadati</taxon>
        <taxon>Thermodesulfobacteriota</taxon>
        <taxon>Desulfobaccia</taxon>
        <taxon>Desulfobaccales</taxon>
        <taxon>Desulfobaccaceae</taxon>
        <taxon>Desulfobacca</taxon>
    </lineage>
</organism>
<evidence type="ECO:0000313" key="2">
    <source>
        <dbReference type="EMBL" id="HGZ12550.1"/>
    </source>
</evidence>
<sequence>MVWEFSEKGIIFFPDPYLLGTPADYGLEYEEVFFFAEDGVKLHGWWVPQESCPTLLWFHGNAGNISHRLENLKLLWNLVGLQIFIFDYREYGKSEGRISREGTFKDSLAAYRYLTEIRGLPGEEIIFFGRSLGTALATDLAVRHPCRALILESPFTNSQDMARLYAPFLSDWRPKVPYDNVGKIGQVRVPVMVIHGAQDEVIPVDMGRRVFEAAPEPKELYIIPGAHHNDTYEVGGSAYFARLRAFLERFALPSGKKG</sequence>
<dbReference type="InterPro" id="IPR029058">
    <property type="entry name" value="AB_hydrolase_fold"/>
</dbReference>
<evidence type="ECO:0000259" key="1">
    <source>
        <dbReference type="Pfam" id="PF00561"/>
    </source>
</evidence>
<dbReference type="PANTHER" id="PTHR12277:SF81">
    <property type="entry name" value="PROTEIN ABHD13"/>
    <property type="match status" value="1"/>
</dbReference>
<accession>A0A7C5AMP4</accession>
<dbReference type="GO" id="GO:0016787">
    <property type="term" value="F:hydrolase activity"/>
    <property type="evidence" value="ECO:0007669"/>
    <property type="project" value="UniProtKB-KW"/>
</dbReference>
<proteinExistence type="predicted"/>
<dbReference type="InterPro" id="IPR000073">
    <property type="entry name" value="AB_hydrolase_1"/>
</dbReference>